<protein>
    <submittedName>
        <fullName evidence="3">Lysophospholipase L1</fullName>
    </submittedName>
</protein>
<keyword evidence="1" id="KW-0732">Signal</keyword>
<dbReference type="RefSeq" id="WP_091401450.1">
    <property type="nucleotide sequence ID" value="NZ_FNQY01000040.1"/>
</dbReference>
<dbReference type="PANTHER" id="PTHR30383:SF5">
    <property type="entry name" value="SGNH HYDROLASE-TYPE ESTERASE DOMAIN-CONTAINING PROTEIN"/>
    <property type="match status" value="1"/>
</dbReference>
<feature type="domain" description="SGNH hydrolase-type esterase" evidence="2">
    <location>
        <begin position="61"/>
        <end position="208"/>
    </location>
</feature>
<dbReference type="OrthoDB" id="9790057at2"/>
<accession>A0A1H4CZP0</accession>
<dbReference type="Gene3D" id="3.40.50.1110">
    <property type="entry name" value="SGNH hydrolase"/>
    <property type="match status" value="1"/>
</dbReference>
<dbReference type="Pfam" id="PF13472">
    <property type="entry name" value="Lipase_GDSL_2"/>
    <property type="match status" value="1"/>
</dbReference>
<dbReference type="InterPro" id="IPR013830">
    <property type="entry name" value="SGNH_hydro"/>
</dbReference>
<dbReference type="SUPFAM" id="SSF52266">
    <property type="entry name" value="SGNH hydrolase"/>
    <property type="match status" value="1"/>
</dbReference>
<gene>
    <name evidence="3" type="ORF">SAMN05192529_1407</name>
</gene>
<keyword evidence="4" id="KW-1185">Reference proteome</keyword>
<evidence type="ECO:0000259" key="2">
    <source>
        <dbReference type="Pfam" id="PF13472"/>
    </source>
</evidence>
<sequence>MKKLWSLVVMGLMAISPAFSQSNESFNGEIGHFLHEDSLHMPPKDAILFVGSSSFRKWTDVSNYFPGYTIINRGFGGSQLPNLIYYADKIIYPYQPKQVIIYCGENDFDYDKTISADSVFERFHQLFDKIREKLPQANIGYVSIKFSPSRKYAWDRFEKTNSLIEDFLEEQSNAEYIDITKAMEDSSGKVDTTLFLNDQLHMKPAGYKKWQEEIQPYLTK</sequence>
<reference evidence="3 4" key="1">
    <citation type="submission" date="2016-10" db="EMBL/GenBank/DDBJ databases">
        <authorList>
            <person name="de Groot N.N."/>
        </authorList>
    </citation>
    <scope>NUCLEOTIDE SEQUENCE [LARGE SCALE GENOMIC DNA]</scope>
    <source>
        <strain evidence="3 4">Vu-144</strain>
    </source>
</reference>
<dbReference type="STRING" id="551991.SAMN05192529_1407"/>
<name>A0A1H4CZP0_9BACT</name>
<evidence type="ECO:0000313" key="3">
    <source>
        <dbReference type="EMBL" id="SEA65726.1"/>
    </source>
</evidence>
<proteinExistence type="predicted"/>
<feature type="chain" id="PRO_5011765374" evidence="1">
    <location>
        <begin position="21"/>
        <end position="220"/>
    </location>
</feature>
<dbReference type="Proteomes" id="UP000199041">
    <property type="component" value="Unassembled WGS sequence"/>
</dbReference>
<dbReference type="AlphaFoldDB" id="A0A1H4CZP0"/>
<dbReference type="InterPro" id="IPR051532">
    <property type="entry name" value="Ester_Hydrolysis_Enzymes"/>
</dbReference>
<dbReference type="GO" id="GO:0004622">
    <property type="term" value="F:phosphatidylcholine lysophospholipase activity"/>
    <property type="evidence" value="ECO:0007669"/>
    <property type="project" value="TreeGrafter"/>
</dbReference>
<organism evidence="3 4">
    <name type="scientific">Arachidicoccus rhizosphaerae</name>
    <dbReference type="NCBI Taxonomy" id="551991"/>
    <lineage>
        <taxon>Bacteria</taxon>
        <taxon>Pseudomonadati</taxon>
        <taxon>Bacteroidota</taxon>
        <taxon>Chitinophagia</taxon>
        <taxon>Chitinophagales</taxon>
        <taxon>Chitinophagaceae</taxon>
        <taxon>Arachidicoccus</taxon>
    </lineage>
</organism>
<feature type="signal peptide" evidence="1">
    <location>
        <begin position="1"/>
        <end position="20"/>
    </location>
</feature>
<dbReference type="EMBL" id="FNQY01000040">
    <property type="protein sequence ID" value="SEA65726.1"/>
    <property type="molecule type" value="Genomic_DNA"/>
</dbReference>
<dbReference type="InterPro" id="IPR036514">
    <property type="entry name" value="SGNH_hydro_sf"/>
</dbReference>
<evidence type="ECO:0000256" key="1">
    <source>
        <dbReference type="SAM" id="SignalP"/>
    </source>
</evidence>
<dbReference type="PANTHER" id="PTHR30383">
    <property type="entry name" value="THIOESTERASE 1/PROTEASE 1/LYSOPHOSPHOLIPASE L1"/>
    <property type="match status" value="1"/>
</dbReference>
<evidence type="ECO:0000313" key="4">
    <source>
        <dbReference type="Proteomes" id="UP000199041"/>
    </source>
</evidence>